<reference evidence="4" key="1">
    <citation type="submission" date="2021-08" db="EMBL/GenBank/DDBJ databases">
        <title>WGS assembly of Ceratopteris richardii.</title>
        <authorList>
            <person name="Marchant D.B."/>
            <person name="Chen G."/>
            <person name="Jenkins J."/>
            <person name="Shu S."/>
            <person name="Leebens-Mack J."/>
            <person name="Grimwood J."/>
            <person name="Schmutz J."/>
            <person name="Soltis P."/>
            <person name="Soltis D."/>
            <person name="Chen Z.-H."/>
        </authorList>
    </citation>
    <scope>NUCLEOTIDE SEQUENCE</scope>
    <source>
        <strain evidence="4">Whitten #5841</strain>
        <tissue evidence="4">Leaf</tissue>
    </source>
</reference>
<dbReference type="NCBIfam" id="TIGR00756">
    <property type="entry name" value="PPR"/>
    <property type="match status" value="6"/>
</dbReference>
<feature type="repeat" description="PPR" evidence="2">
    <location>
        <begin position="361"/>
        <end position="395"/>
    </location>
</feature>
<dbReference type="PROSITE" id="PS50943">
    <property type="entry name" value="HTH_CROC1"/>
    <property type="match status" value="1"/>
</dbReference>
<dbReference type="GO" id="GO:0008270">
    <property type="term" value="F:zinc ion binding"/>
    <property type="evidence" value="ECO:0007669"/>
    <property type="project" value="InterPro"/>
</dbReference>
<dbReference type="InterPro" id="IPR046960">
    <property type="entry name" value="PPR_At4g14850-like_plant"/>
</dbReference>
<comment type="caution">
    <text evidence="4">The sequence shown here is derived from an EMBL/GenBank/DDBJ whole genome shotgun (WGS) entry which is preliminary data.</text>
</comment>
<dbReference type="Pfam" id="PF14432">
    <property type="entry name" value="DYW_deaminase"/>
    <property type="match status" value="1"/>
</dbReference>
<evidence type="ECO:0000313" key="5">
    <source>
        <dbReference type="Proteomes" id="UP000825935"/>
    </source>
</evidence>
<feature type="repeat" description="PPR" evidence="2">
    <location>
        <begin position="159"/>
        <end position="193"/>
    </location>
</feature>
<dbReference type="OrthoDB" id="185373at2759"/>
<dbReference type="OMA" id="IMACAQE"/>
<dbReference type="InterPro" id="IPR001387">
    <property type="entry name" value="Cro/C1-type_HTH"/>
</dbReference>
<dbReference type="PANTHER" id="PTHR47926">
    <property type="entry name" value="PENTATRICOPEPTIDE REPEAT-CONTAINING PROTEIN"/>
    <property type="match status" value="1"/>
</dbReference>
<dbReference type="Pfam" id="PF13041">
    <property type="entry name" value="PPR_2"/>
    <property type="match status" value="5"/>
</dbReference>
<sequence length="870" mass="96281">MVDTFCHSSDSLFSFHIHHHNLLPSSSNGISRFNHGTQANSSGKLCCFVSSCKNTRLSPVVNETTRKSDPSKSVRALEIIEFCENPDFLAPLSCADRPSFATLLGKDADISRCLTVHKHMVYQGLDQLLPFCSLLVIAYSNSGHNDLANLIVARLQLPGAITWTNMIAYYVHNGFPNMAISIFHYMQSADISPNQNTFLSVLSACANTQDLDEGIRIHLLLSARGFDNDVAINTGLIKMYARGGEIENAMRVFRRMSTHDVVSWTAIITAHTQLGLAEEALQLYQQMERGEVQPNVFTLVSIVGALGQLMDLLQGRAIHTRLCKEELHTCSVVGTALVNMYGKCGSVDEALLAFHQIHDRDVVSWTAIINACAQNGQADVALEMYHMMLMDHVEPNIFTFSAILSTCAELKLLSEGQIVHSQIVKYGFLIGLPLANALIYMYGKCGCLLEADNVFKQMQQRDVVTWTTMMAAFLEEGDEMEVFVLLDEMKKEGIKVDDATYAVILKACAAMSLLGQGRFYHASIIDGGFSIDGIVGTALLEMYSNCGALEEACRVFDCMNDHDPSVWHSIIIAFADEGDGKKAVQLFEQMKTENVAPTSRTFVGILSGCSHAGLVREGCFYFETMRQDYGITPTQEHYGCMVDLLGRAAHLDAAEDFIEGSPLPPNGCMWSALLGACQKYGDVVRGKRAANGVIMCEPHNAAPYILLSRMYSSEGKFNEAQTLLQAMAKLGLKKKPGRTLIEVNNTCYHFLANEGLLEDKDAALDLLENLTNQAKERGYAPNTRLVLDDVSEEVKQHILSHHSERMALAFGLLNSSPGTPLRMVKNLRICLDCHNFMKHISEIIGREIVMRDLNRLHHFKDGICSCSDYL</sequence>
<keyword evidence="1" id="KW-0677">Repeat</keyword>
<feature type="repeat" description="PPR" evidence="2">
    <location>
        <begin position="260"/>
        <end position="294"/>
    </location>
</feature>
<dbReference type="Pfam" id="PF20431">
    <property type="entry name" value="E_motif"/>
    <property type="match status" value="1"/>
</dbReference>
<proteinExistence type="predicted"/>
<keyword evidence="5" id="KW-1185">Reference proteome</keyword>
<dbReference type="InterPro" id="IPR046848">
    <property type="entry name" value="E_motif"/>
</dbReference>
<dbReference type="PANTHER" id="PTHR47926:SF533">
    <property type="entry name" value="DYW DOMAIN-CONTAINING PROTEIN"/>
    <property type="match status" value="1"/>
</dbReference>
<dbReference type="EMBL" id="CM035412">
    <property type="protein sequence ID" value="KAH7434043.1"/>
    <property type="molecule type" value="Genomic_DNA"/>
</dbReference>
<accession>A0A8T2UJN7</accession>
<evidence type="ECO:0000256" key="1">
    <source>
        <dbReference type="ARBA" id="ARBA00022737"/>
    </source>
</evidence>
<dbReference type="Pfam" id="PF01535">
    <property type="entry name" value="PPR"/>
    <property type="match status" value="2"/>
</dbReference>
<dbReference type="PROSITE" id="PS51375">
    <property type="entry name" value="PPR"/>
    <property type="match status" value="5"/>
</dbReference>
<dbReference type="Gene3D" id="1.25.40.10">
    <property type="entry name" value="Tetratricopeptide repeat domain"/>
    <property type="match status" value="4"/>
</dbReference>
<dbReference type="InterPro" id="IPR002885">
    <property type="entry name" value="PPR_rpt"/>
</dbReference>
<evidence type="ECO:0000256" key="2">
    <source>
        <dbReference type="PROSITE-ProRule" id="PRU00708"/>
    </source>
</evidence>
<dbReference type="FunFam" id="1.25.40.10:FF:000073">
    <property type="entry name" value="Pentatricopeptide repeat-containing protein chloroplastic"/>
    <property type="match status" value="1"/>
</dbReference>
<dbReference type="GO" id="GO:0003729">
    <property type="term" value="F:mRNA binding"/>
    <property type="evidence" value="ECO:0007669"/>
    <property type="project" value="UniProtKB-ARBA"/>
</dbReference>
<feature type="domain" description="HTH cro/C1-type" evidence="3">
    <location>
        <begin position="282"/>
        <end position="313"/>
    </location>
</feature>
<evidence type="ECO:0000313" key="4">
    <source>
        <dbReference type="EMBL" id="KAH7434043.1"/>
    </source>
</evidence>
<protein>
    <recommendedName>
        <fullName evidence="3">HTH cro/C1-type domain-containing protein</fullName>
    </recommendedName>
</protein>
<dbReference type="InterPro" id="IPR011990">
    <property type="entry name" value="TPR-like_helical_dom_sf"/>
</dbReference>
<dbReference type="AlphaFoldDB" id="A0A8T2UJN7"/>
<dbReference type="Proteomes" id="UP000825935">
    <property type="component" value="Chromosome 7"/>
</dbReference>
<dbReference type="FunFam" id="1.25.40.10:FF:000090">
    <property type="entry name" value="Pentatricopeptide repeat-containing protein, chloroplastic"/>
    <property type="match status" value="1"/>
</dbReference>
<dbReference type="FunFam" id="1.25.40.10:FF:000196">
    <property type="entry name" value="Pentatricopeptide repeat-containing protein At4g14850"/>
    <property type="match status" value="1"/>
</dbReference>
<dbReference type="InterPro" id="IPR032867">
    <property type="entry name" value="DYW_dom"/>
</dbReference>
<evidence type="ECO:0000259" key="3">
    <source>
        <dbReference type="PROSITE" id="PS50943"/>
    </source>
</evidence>
<feature type="repeat" description="PPR" evidence="2">
    <location>
        <begin position="563"/>
        <end position="597"/>
    </location>
</feature>
<organism evidence="4 5">
    <name type="scientific">Ceratopteris richardii</name>
    <name type="common">Triangle waterfern</name>
    <dbReference type="NCBI Taxonomy" id="49495"/>
    <lineage>
        <taxon>Eukaryota</taxon>
        <taxon>Viridiplantae</taxon>
        <taxon>Streptophyta</taxon>
        <taxon>Embryophyta</taxon>
        <taxon>Tracheophyta</taxon>
        <taxon>Polypodiopsida</taxon>
        <taxon>Polypodiidae</taxon>
        <taxon>Polypodiales</taxon>
        <taxon>Pteridineae</taxon>
        <taxon>Pteridaceae</taxon>
        <taxon>Parkerioideae</taxon>
        <taxon>Ceratopteris</taxon>
    </lineage>
</organism>
<feature type="repeat" description="PPR" evidence="2">
    <location>
        <begin position="462"/>
        <end position="496"/>
    </location>
</feature>
<gene>
    <name evidence="4" type="ORF">KP509_07G098300</name>
</gene>
<dbReference type="GO" id="GO:0009451">
    <property type="term" value="P:RNA modification"/>
    <property type="evidence" value="ECO:0007669"/>
    <property type="project" value="InterPro"/>
</dbReference>
<dbReference type="FunFam" id="1.25.40.10:FF:000031">
    <property type="entry name" value="Pentatricopeptide repeat-containing protein mitochondrial"/>
    <property type="match status" value="1"/>
</dbReference>
<name>A0A8T2UJN7_CERRI</name>